<keyword evidence="1" id="KW-0677">Repeat</keyword>
<gene>
    <name evidence="5" type="primary">LOC110769143</name>
</gene>
<proteinExistence type="inferred from homology"/>
<dbReference type="FunFam" id="1.25.40.10:FF:000724">
    <property type="entry name" value="Putative pentatricopeptide repeat-containing protein"/>
    <property type="match status" value="1"/>
</dbReference>
<feature type="repeat" description="PPR" evidence="3">
    <location>
        <begin position="229"/>
        <end position="263"/>
    </location>
</feature>
<dbReference type="GO" id="GO:0003723">
    <property type="term" value="F:RNA binding"/>
    <property type="evidence" value="ECO:0007669"/>
    <property type="project" value="InterPro"/>
</dbReference>
<dbReference type="InterPro" id="IPR011990">
    <property type="entry name" value="TPR-like_helical_dom_sf"/>
</dbReference>
<dbReference type="Pfam" id="PF20431">
    <property type="entry name" value="E_motif"/>
    <property type="match status" value="1"/>
</dbReference>
<feature type="repeat" description="PPR" evidence="3">
    <location>
        <begin position="673"/>
        <end position="707"/>
    </location>
</feature>
<keyword evidence="4" id="KW-1185">Reference proteome</keyword>
<dbReference type="Proteomes" id="UP000515124">
    <property type="component" value="Unplaced"/>
</dbReference>
<name>A0A6P5TNY5_PRUAV</name>
<evidence type="ECO:0000256" key="3">
    <source>
        <dbReference type="PROSITE-ProRule" id="PRU00708"/>
    </source>
</evidence>
<dbReference type="FunFam" id="1.25.40.10:FF:000090">
    <property type="entry name" value="Pentatricopeptide repeat-containing protein, chloroplastic"/>
    <property type="match status" value="1"/>
</dbReference>
<feature type="repeat" description="PPR" evidence="3">
    <location>
        <begin position="542"/>
        <end position="572"/>
    </location>
</feature>
<dbReference type="KEGG" id="pavi:110769143"/>
<feature type="repeat" description="PPR" evidence="3">
    <location>
        <begin position="437"/>
        <end position="471"/>
    </location>
</feature>
<dbReference type="FunFam" id="1.25.40.10:FF:000781">
    <property type="entry name" value="Pentatricopeptide repeat-containing protein"/>
    <property type="match status" value="1"/>
</dbReference>
<dbReference type="PANTHER" id="PTHR47926">
    <property type="entry name" value="PENTATRICOPEPTIDE REPEAT-CONTAINING PROTEIN"/>
    <property type="match status" value="1"/>
</dbReference>
<accession>A0A6P5TNY5</accession>
<dbReference type="AlphaFoldDB" id="A0A6P5TNY5"/>
<dbReference type="InterPro" id="IPR002885">
    <property type="entry name" value="PPR_rpt"/>
</dbReference>
<comment type="similarity">
    <text evidence="2">Belongs to the PPR family. PCMP-E subfamily.</text>
</comment>
<feature type="repeat" description="PPR" evidence="3">
    <location>
        <begin position="573"/>
        <end position="607"/>
    </location>
</feature>
<feature type="repeat" description="PPR" evidence="3">
    <location>
        <begin position="303"/>
        <end position="337"/>
    </location>
</feature>
<dbReference type="Pfam" id="PF01535">
    <property type="entry name" value="PPR"/>
    <property type="match status" value="9"/>
</dbReference>
<dbReference type="FunFam" id="1.25.40.10:FF:000412">
    <property type="entry name" value="Putative pentatricopeptide repeat-containing protein"/>
    <property type="match status" value="1"/>
</dbReference>
<dbReference type="RefSeq" id="XP_021828755.1">
    <property type="nucleotide sequence ID" value="XM_021973063.1"/>
</dbReference>
<evidence type="ECO:0000313" key="4">
    <source>
        <dbReference type="Proteomes" id="UP000515124"/>
    </source>
</evidence>
<dbReference type="InterPro" id="IPR046960">
    <property type="entry name" value="PPR_At4g14850-like_plant"/>
</dbReference>
<dbReference type="GO" id="GO:0009451">
    <property type="term" value="P:RNA modification"/>
    <property type="evidence" value="ECO:0007669"/>
    <property type="project" value="InterPro"/>
</dbReference>
<evidence type="ECO:0000256" key="1">
    <source>
        <dbReference type="ARBA" id="ARBA00022737"/>
    </source>
</evidence>
<dbReference type="InterPro" id="IPR046848">
    <property type="entry name" value="E_motif"/>
</dbReference>
<sequence>MLKFFNVSDINQRCTRAVCGYASTRFHNIIRSYSIHVRRNETLSLLLQSCQSSSGFKPNYQVLSAILKSCAALLAINFGKALHGYVVKQGHLSCHSISKALLNMYAKCAALGDCKTLFGQMGYSDPVIWNIVLSGFSASRNYDAEVMRLFHEMRVDGKAKPTSVTIAIFLPVCARLGDLHAGKSVHSYVMKSGLEKDVLVGNALVSMYSKCGLVSGDAYAVFNSITDKDVVSWNAIIAGFAENSFINDAFKLFSWMLNGPVEPNYATIANILAVCASLDKDVAYCSGREIHCYVLRRNELAADVSVCNALVSFYLQLGRMQEAESLFHRMKSRDLVSWNAIIAGYASNGEWSKALELFGKLLALQMIRPDSVSIVSILPACSHLQNLEVGKKIHGYILRHPSLFEATAVGNAMVSFYSKCYKIEAAFKTFLMILRRDLISWNTMLVAFAVIGHSTEFLNLLDDMLRDGMRPDHITILTIIQFCAAILRVGKVKEIHSYSIRAGFLRDDIEPTIANAILDAYAKCGNMKYAFNIFQSLLGKRNLVTCNTMISAYVNCGSHDDAFIIFNSMSETDPTTWNLMVRAYAENDCPAQALNLFHELQSQGMKPDAMTIMSLLPVSAQMASVHLLRQCHGYVVRACLDDLCLKGALLDMYAKCGSIVCAYKLFQSSLHKDLVMFTAMVGGFAMHGRGEEALKVFFHMLDLGVKPDNVIITAVLSACSHAGLLDEGLKIFYSIEEIHGVKPTMEQYACVVDLLARGGRIEDAFSFVSRMPIEANANIWGTLLGACRTHHRVELGRVVADHLFEIEANNIGNYVVMSNLYAAEARWDGVMEVRRMMRTRDIKKPAGCSWIEVERRKNLFMAGDWSHPERSIIYSTLSALDQQMKEPVLNNTLSMPRFLNAESFC</sequence>
<reference evidence="5" key="1">
    <citation type="submission" date="2025-08" db="UniProtKB">
        <authorList>
            <consortium name="RefSeq"/>
        </authorList>
    </citation>
    <scope>IDENTIFICATION</scope>
</reference>
<feature type="repeat" description="PPR" evidence="3">
    <location>
        <begin position="125"/>
        <end position="160"/>
    </location>
</feature>
<organism evidence="4 5">
    <name type="scientific">Prunus avium</name>
    <name type="common">Cherry</name>
    <name type="synonym">Cerasus avium</name>
    <dbReference type="NCBI Taxonomy" id="42229"/>
    <lineage>
        <taxon>Eukaryota</taxon>
        <taxon>Viridiplantae</taxon>
        <taxon>Streptophyta</taxon>
        <taxon>Embryophyta</taxon>
        <taxon>Tracheophyta</taxon>
        <taxon>Spermatophyta</taxon>
        <taxon>Magnoliopsida</taxon>
        <taxon>eudicotyledons</taxon>
        <taxon>Gunneridae</taxon>
        <taxon>Pentapetalae</taxon>
        <taxon>rosids</taxon>
        <taxon>fabids</taxon>
        <taxon>Rosales</taxon>
        <taxon>Rosaceae</taxon>
        <taxon>Amygdaloideae</taxon>
        <taxon>Amygdaleae</taxon>
        <taxon>Prunus</taxon>
    </lineage>
</organism>
<dbReference type="FunFam" id="1.25.40.10:FF:000361">
    <property type="entry name" value="Pentatricopeptide repeat-containing protein chloroplastic"/>
    <property type="match status" value="1"/>
</dbReference>
<dbReference type="NCBIfam" id="TIGR00756">
    <property type="entry name" value="PPR"/>
    <property type="match status" value="6"/>
</dbReference>
<dbReference type="GeneID" id="110769143"/>
<evidence type="ECO:0000256" key="2">
    <source>
        <dbReference type="ARBA" id="ARBA00061659"/>
    </source>
</evidence>
<dbReference type="PROSITE" id="PS51375">
    <property type="entry name" value="PPR"/>
    <property type="match status" value="7"/>
</dbReference>
<dbReference type="Pfam" id="PF13041">
    <property type="entry name" value="PPR_2"/>
    <property type="match status" value="1"/>
</dbReference>
<dbReference type="PANTHER" id="PTHR47926:SF481">
    <property type="entry name" value="TETRATRICOPEPTIDE-LIKE HELICAL DOMAIN SUPERFAMILY"/>
    <property type="match status" value="1"/>
</dbReference>
<dbReference type="Gene3D" id="1.25.40.10">
    <property type="entry name" value="Tetratricopeptide repeat domain"/>
    <property type="match status" value="6"/>
</dbReference>
<protein>
    <submittedName>
        <fullName evidence="5">Pentatricopeptide repeat-containing protein At5g08490</fullName>
    </submittedName>
</protein>
<evidence type="ECO:0000313" key="5">
    <source>
        <dbReference type="RefSeq" id="XP_021828755.1"/>
    </source>
</evidence>